<dbReference type="EMBL" id="CASHSV030000024">
    <property type="protein sequence ID" value="CAJ2640522.1"/>
    <property type="molecule type" value="Genomic_DNA"/>
</dbReference>
<reference evidence="1" key="1">
    <citation type="submission" date="2023-10" db="EMBL/GenBank/DDBJ databases">
        <authorList>
            <person name="Rodriguez Cubillos JULIANA M."/>
            <person name="De Vega J."/>
        </authorList>
    </citation>
    <scope>NUCLEOTIDE SEQUENCE</scope>
</reference>
<proteinExistence type="predicted"/>
<name>A0ACB0J7Y2_TRIPR</name>
<accession>A0ACB0J7Y2</accession>
<organism evidence="1 2">
    <name type="scientific">Trifolium pratense</name>
    <name type="common">Red clover</name>
    <dbReference type="NCBI Taxonomy" id="57577"/>
    <lineage>
        <taxon>Eukaryota</taxon>
        <taxon>Viridiplantae</taxon>
        <taxon>Streptophyta</taxon>
        <taxon>Embryophyta</taxon>
        <taxon>Tracheophyta</taxon>
        <taxon>Spermatophyta</taxon>
        <taxon>Magnoliopsida</taxon>
        <taxon>eudicotyledons</taxon>
        <taxon>Gunneridae</taxon>
        <taxon>Pentapetalae</taxon>
        <taxon>rosids</taxon>
        <taxon>fabids</taxon>
        <taxon>Fabales</taxon>
        <taxon>Fabaceae</taxon>
        <taxon>Papilionoideae</taxon>
        <taxon>50 kb inversion clade</taxon>
        <taxon>NPAAA clade</taxon>
        <taxon>Hologalegina</taxon>
        <taxon>IRL clade</taxon>
        <taxon>Trifolieae</taxon>
        <taxon>Trifolium</taxon>
    </lineage>
</organism>
<evidence type="ECO:0000313" key="1">
    <source>
        <dbReference type="EMBL" id="CAJ2640522.1"/>
    </source>
</evidence>
<protein>
    <submittedName>
        <fullName evidence="1">Uncharacterized protein</fullName>
    </submittedName>
</protein>
<evidence type="ECO:0000313" key="2">
    <source>
        <dbReference type="Proteomes" id="UP001177021"/>
    </source>
</evidence>
<sequence>MSHKKSTKRSLTSQMDRNIRQMMKLIEDNGDSFAQKAEMYYKKRPELISLVEEFYRGYRSLAERYEHVTGELWKNIPSDLQSHGSFVSDNGSEPPPSLPSASPIKMGRRIASNRAAGFDFFLGSGGNNFDATSQKDGDASSTLTDSDDEFDDASSINSYSGYFGNSSDHGMTKRVIELEIDLREVKEKLLFYEQQEHGEYFGDKINAYAQELKNVNEHLRHSEEEINKLNIEVEKYKSMESSIHLQDDTCSRLGQDRSELDQCTINTHELSSSSTKKDIDDDLRLEKEKVENFEMQIASSKIEASKSNENFQQLQDQLNLAHKEVATWKNKFDSLKSDNTKLQEKVSMLQTSLSERENEIKDLNAVLFDTEQKSFFEKAQLKTEVCKLLEKQNHMEMRLKGESEILKREIKDMKNNVEEINVSLKGIVLERDNLKQEVGLLKEEMNSRGKIIQQAYRHVVKLESRAKELEDEIERQKIEILEGAEEKREAIRQLCFSLEHYRNGYNVLRKAFIDYKRLPVLAS</sequence>
<keyword evidence="2" id="KW-1185">Reference proteome</keyword>
<dbReference type="Proteomes" id="UP001177021">
    <property type="component" value="Unassembled WGS sequence"/>
</dbReference>
<gene>
    <name evidence="1" type="ORF">MILVUS5_LOCUS10362</name>
</gene>
<comment type="caution">
    <text evidence="1">The sequence shown here is derived from an EMBL/GenBank/DDBJ whole genome shotgun (WGS) entry which is preliminary data.</text>
</comment>